<reference evidence="1 2" key="1">
    <citation type="journal article" date="2015" name="Microbes Environ.">
        <title>Distribution and evolution of nitrogen fixation genes in the phylum bacteroidetes.</title>
        <authorList>
            <person name="Inoue J."/>
            <person name="Oshima K."/>
            <person name="Suda W."/>
            <person name="Sakamoto M."/>
            <person name="Iino T."/>
            <person name="Noda S."/>
            <person name="Hongoh Y."/>
            <person name="Hattori M."/>
            <person name="Ohkuma M."/>
        </authorList>
    </citation>
    <scope>NUCLEOTIDE SEQUENCE [LARGE SCALE GENOMIC DNA]</scope>
    <source>
        <strain evidence="1 2">JCM 15093</strain>
    </source>
</reference>
<dbReference type="InterPro" id="IPR011009">
    <property type="entry name" value="Kinase-like_dom_sf"/>
</dbReference>
<proteinExistence type="predicted"/>
<dbReference type="STRING" id="1121097.GCA_000428125_00275"/>
<dbReference type="Proteomes" id="UP000027601">
    <property type="component" value="Unassembled WGS sequence"/>
</dbReference>
<evidence type="ECO:0000313" key="1">
    <source>
        <dbReference type="EMBL" id="GAK35204.1"/>
    </source>
</evidence>
<organism evidence="1 2">
    <name type="scientific">Bacteroides graminisolvens DSM 19988 = JCM 15093</name>
    <dbReference type="NCBI Taxonomy" id="1121097"/>
    <lineage>
        <taxon>Bacteria</taxon>
        <taxon>Pseudomonadati</taxon>
        <taxon>Bacteroidota</taxon>
        <taxon>Bacteroidia</taxon>
        <taxon>Bacteroidales</taxon>
        <taxon>Bacteroidaceae</taxon>
        <taxon>Bacteroides</taxon>
    </lineage>
</organism>
<dbReference type="PROSITE" id="PS00109">
    <property type="entry name" value="PROTEIN_KINASE_TYR"/>
    <property type="match status" value="1"/>
</dbReference>
<dbReference type="SUPFAM" id="SSF56112">
    <property type="entry name" value="Protein kinase-like (PK-like)"/>
    <property type="match status" value="1"/>
</dbReference>
<comment type="caution">
    <text evidence="1">The sequence shown here is derived from an EMBL/GenBank/DDBJ whole genome shotgun (WGS) entry which is preliminary data.</text>
</comment>
<dbReference type="EMBL" id="BAJS01000001">
    <property type="protein sequence ID" value="GAK35204.1"/>
    <property type="molecule type" value="Genomic_DNA"/>
</dbReference>
<accession>A0A069D4W0</accession>
<evidence type="ECO:0000313" key="2">
    <source>
        <dbReference type="Proteomes" id="UP000027601"/>
    </source>
</evidence>
<dbReference type="AlphaFoldDB" id="A0A069D4W0"/>
<dbReference type="RefSeq" id="WP_024995431.1">
    <property type="nucleotide sequence ID" value="NZ_ATZI01000001.1"/>
</dbReference>
<protein>
    <recommendedName>
        <fullName evidence="3">Tyrosine protein kinase</fullName>
    </recommendedName>
</protein>
<dbReference type="eggNOG" id="COG3642">
    <property type="taxonomic scope" value="Bacteria"/>
</dbReference>
<dbReference type="InterPro" id="IPR008266">
    <property type="entry name" value="Tyr_kinase_AS"/>
</dbReference>
<keyword evidence="2" id="KW-1185">Reference proteome</keyword>
<sequence length="247" mass="29013">MKVTINPKFEYLRSFIEKLPCSFDQEGKLIYSGRNQIKVFSTGDLLINVKRYGVPSLFNRIIYSYFRPSKGFRAFTYPQMLLAKGFQTPHPVAYVEEESFGLIKHSYFVSIQCPYKRKFYEFGDADIEECKDVVKAFAQYTARLHEAGILHRDYSPGNILFDKIDGEYQFSLVDINRMSFGVVDIRKGCANFARLWGQIPFFEYLAKEYALARGADEAECTRLILAYRKKFWKRFASKHRIKYKLEF</sequence>
<name>A0A069D4W0_9BACE</name>
<evidence type="ECO:0008006" key="3">
    <source>
        <dbReference type="Google" id="ProtNLM"/>
    </source>
</evidence>
<dbReference type="Pfam" id="PF06293">
    <property type="entry name" value="Kdo"/>
    <property type="match status" value="1"/>
</dbReference>
<dbReference type="Gene3D" id="1.10.510.10">
    <property type="entry name" value="Transferase(Phosphotransferase) domain 1"/>
    <property type="match status" value="1"/>
</dbReference>
<gene>
    <name evidence="1" type="ORF">JCM15093_283</name>
</gene>
<dbReference type="GO" id="GO:0004672">
    <property type="term" value="F:protein kinase activity"/>
    <property type="evidence" value="ECO:0007669"/>
    <property type="project" value="InterPro"/>
</dbReference>
<dbReference type="OrthoDB" id="9773772at2"/>